<evidence type="ECO:0000256" key="2">
    <source>
        <dbReference type="SAM" id="SignalP"/>
    </source>
</evidence>
<evidence type="ECO:0000313" key="3">
    <source>
        <dbReference type="EMBL" id="MBE6421606.1"/>
    </source>
</evidence>
<keyword evidence="1" id="KW-0175">Coiled coil</keyword>
<dbReference type="SUPFAM" id="SSF75712">
    <property type="entry name" value="Rad50 coiled-coil Zn hook"/>
    <property type="match status" value="1"/>
</dbReference>
<proteinExistence type="predicted"/>
<organism evidence="3 4">
    <name type="scientific">Candidatus Avelusimicrobium gallicola</name>
    <dbReference type="NCBI Taxonomy" id="2562704"/>
    <lineage>
        <taxon>Bacteria</taxon>
        <taxon>Pseudomonadati</taxon>
        <taxon>Elusimicrobiota</taxon>
        <taxon>Elusimicrobia</taxon>
        <taxon>Elusimicrobiales</taxon>
        <taxon>Elusimicrobiaceae</taxon>
        <taxon>Candidatus Avelusimicrobium</taxon>
    </lineage>
</organism>
<keyword evidence="2" id="KW-0732">Signal</keyword>
<dbReference type="Proteomes" id="UP000725649">
    <property type="component" value="Unassembled WGS sequence"/>
</dbReference>
<dbReference type="EMBL" id="SUVG01000006">
    <property type="protein sequence ID" value="MBE6421606.1"/>
    <property type="molecule type" value="Genomic_DNA"/>
</dbReference>
<dbReference type="SUPFAM" id="SSF55486">
    <property type="entry name" value="Metalloproteases ('zincins'), catalytic domain"/>
    <property type="match status" value="1"/>
</dbReference>
<evidence type="ECO:0000313" key="4">
    <source>
        <dbReference type="Proteomes" id="UP000725649"/>
    </source>
</evidence>
<sequence length="451" mass="51241">MKKILLFSLCLFCCVSARSWALLENIDQARDNGFFKKLFSHQSIYACIDVQAFDYDKNKPKAYRGKEVFSYKTDAEQVVSTSYERWFSALRNTIVKQERLGEFRDVLAVVPSQVPFEFVSYDLTKEECSTQTRSRVDLRVRATLYDERSFYSTDSNGEKTRAAYSFYFQPDFLGLPHTSVKGQNGTHYTSLYISMHEAGHTLGLADLYEGERKEKFHPLYSTAQYRPFLKTKSIMNGKPSIQCDDVDGFLNAMDVQIPEKMGARRTEGWVSFCPNSKVAYAYGIPFEITPEERTAYFAWVTTKTAIEEKNAKHKKKEPVPSSPLEGKVAEVKAKLAQYKKAQAAAAQKRAAAKAEEEQRTQEAIAQEELRRQIASAKYQATPKVPDICPVCGKPLTSGGKTPVKYSTKDKTKSIYVHRECAPQPVTVPWLNNLMSTVDEKFVFRGPIAYIE</sequence>
<evidence type="ECO:0000256" key="1">
    <source>
        <dbReference type="SAM" id="Coils"/>
    </source>
</evidence>
<feature type="signal peptide" evidence="2">
    <location>
        <begin position="1"/>
        <end position="21"/>
    </location>
</feature>
<evidence type="ECO:0008006" key="5">
    <source>
        <dbReference type="Google" id="ProtNLM"/>
    </source>
</evidence>
<comment type="caution">
    <text evidence="3">The sequence shown here is derived from an EMBL/GenBank/DDBJ whole genome shotgun (WGS) entry which is preliminary data.</text>
</comment>
<dbReference type="AlphaFoldDB" id="A0A928DQI3"/>
<protein>
    <recommendedName>
        <fullName evidence="5">Peptidase metallopeptidase domain-containing protein</fullName>
    </recommendedName>
</protein>
<feature type="chain" id="PRO_5037185562" description="Peptidase metallopeptidase domain-containing protein" evidence="2">
    <location>
        <begin position="22"/>
        <end position="451"/>
    </location>
</feature>
<gene>
    <name evidence="3" type="ORF">E7027_05730</name>
</gene>
<accession>A0A928DQI3</accession>
<name>A0A928DQI3_9BACT</name>
<reference evidence="3" key="1">
    <citation type="submission" date="2019-04" db="EMBL/GenBank/DDBJ databases">
        <title>Evolution of Biomass-Degrading Anaerobic Consortia Revealed by Metagenomics.</title>
        <authorList>
            <person name="Peng X."/>
        </authorList>
    </citation>
    <scope>NUCLEOTIDE SEQUENCE</scope>
    <source>
        <strain evidence="3">SIG66</strain>
    </source>
</reference>
<feature type="coiled-coil region" evidence="1">
    <location>
        <begin position="328"/>
        <end position="358"/>
    </location>
</feature>